<proteinExistence type="predicted"/>
<dbReference type="Pfam" id="PF16653">
    <property type="entry name" value="Sacchrp_dh_C"/>
    <property type="match status" value="1"/>
</dbReference>
<dbReference type="Gene3D" id="3.40.50.720">
    <property type="entry name" value="NAD(P)-binding Rossmann-like Domain"/>
    <property type="match status" value="1"/>
</dbReference>
<name>K1T3D6_9ZZZZ</name>
<dbReference type="EMBL" id="AJWY01008634">
    <property type="protein sequence ID" value="EKC60665.1"/>
    <property type="molecule type" value="Genomic_DNA"/>
</dbReference>
<feature type="non-terminal residue" evidence="2">
    <location>
        <position position="1"/>
    </location>
</feature>
<organism evidence="2">
    <name type="scientific">human gut metagenome</name>
    <dbReference type="NCBI Taxonomy" id="408170"/>
    <lineage>
        <taxon>unclassified sequences</taxon>
        <taxon>metagenomes</taxon>
        <taxon>organismal metagenomes</taxon>
    </lineage>
</organism>
<reference evidence="2" key="1">
    <citation type="journal article" date="2013" name="Environ. Microbiol.">
        <title>Microbiota from the distal guts of lean and obese adolescents exhibit partial functional redundancy besides clear differences in community structure.</title>
        <authorList>
            <person name="Ferrer M."/>
            <person name="Ruiz A."/>
            <person name="Lanza F."/>
            <person name="Haange S.B."/>
            <person name="Oberbach A."/>
            <person name="Till H."/>
            <person name="Bargiela R."/>
            <person name="Campoy C."/>
            <person name="Segura M.T."/>
            <person name="Richter M."/>
            <person name="von Bergen M."/>
            <person name="Seifert J."/>
            <person name="Suarez A."/>
        </authorList>
    </citation>
    <scope>NUCLEOTIDE SEQUENCE</scope>
</reference>
<sequence>RIRGVKDGKEHTYYIYNNCDHEQAYKETGTQAVSFTTGVPAALGASMWAKGLWRGAGVFNVEEFDPDPFLAELGEQGLPWHELFDVDIEV</sequence>
<dbReference type="InterPro" id="IPR032095">
    <property type="entry name" value="Sacchrp_dh-like_C"/>
</dbReference>
<protein>
    <submittedName>
        <fullName evidence="2">Saccharopine dehydrogenase</fullName>
        <ecNumber evidence="2">1.-.-.-</ecNumber>
    </submittedName>
</protein>
<gene>
    <name evidence="2" type="ORF">LEA_12750</name>
</gene>
<evidence type="ECO:0000259" key="1">
    <source>
        <dbReference type="Pfam" id="PF16653"/>
    </source>
</evidence>
<dbReference type="GO" id="GO:0016491">
    <property type="term" value="F:oxidoreductase activity"/>
    <property type="evidence" value="ECO:0007669"/>
    <property type="project" value="UniProtKB-KW"/>
</dbReference>
<keyword evidence="2" id="KW-0560">Oxidoreductase</keyword>
<comment type="caution">
    <text evidence="2">The sequence shown here is derived from an EMBL/GenBank/DDBJ whole genome shotgun (WGS) entry which is preliminary data.</text>
</comment>
<accession>K1T3D6</accession>
<dbReference type="EC" id="1.-.-.-" evidence="2"/>
<dbReference type="AlphaFoldDB" id="K1T3D6"/>
<evidence type="ECO:0000313" key="2">
    <source>
        <dbReference type="EMBL" id="EKC60665.1"/>
    </source>
</evidence>
<feature type="domain" description="Saccharopine dehydrogenase-like C-terminal" evidence="1">
    <location>
        <begin position="6"/>
        <end position="78"/>
    </location>
</feature>